<dbReference type="EMBL" id="CP136051">
    <property type="protein sequence ID" value="WOK06133.1"/>
    <property type="molecule type" value="Genomic_DNA"/>
</dbReference>
<name>A0ABZ0IM70_9BACT</name>
<sequence length="205" mass="22833">MKRIFYLVCVFTMACLCHLHAQNRARDEEPKVLFGGEKINISGFGGIILEFSSIEGHAAIMNGGGGAVLFNRSLFLGGYGLSLSNSVHKDAMGIRRETSFTHGGFYAGYVFFPHKLVHFGVSNKLGWGVLRLTPEDDFLSNTSPISDNVFVWVPQLDAEMNFSHWFKVNAGVGYRTVSAINNSFYDNKDFSSPSFTLSFLFGWFK</sequence>
<accession>A0ABZ0IM70</accession>
<gene>
    <name evidence="2" type="ORF">RT717_23945</name>
</gene>
<protein>
    <recommendedName>
        <fullName evidence="4">Outer membrane protein beta-barrel domain-containing protein</fullName>
    </recommendedName>
</protein>
<evidence type="ECO:0000313" key="2">
    <source>
        <dbReference type="EMBL" id="WOK06133.1"/>
    </source>
</evidence>
<keyword evidence="3" id="KW-1185">Reference proteome</keyword>
<evidence type="ECO:0000256" key="1">
    <source>
        <dbReference type="SAM" id="SignalP"/>
    </source>
</evidence>
<reference evidence="2 3" key="1">
    <citation type="journal article" date="2023" name="Microbiol. Resour. Announc.">
        <title>Complete Genome Sequence of Imperialibacter roseus strain P4T.</title>
        <authorList>
            <person name="Tizabi D.R."/>
            <person name="Bachvaroff T."/>
            <person name="Hill R.T."/>
        </authorList>
    </citation>
    <scope>NUCLEOTIDE SEQUENCE [LARGE SCALE GENOMIC DNA]</scope>
    <source>
        <strain evidence="2 3">P4T</strain>
    </source>
</reference>
<feature type="signal peptide" evidence="1">
    <location>
        <begin position="1"/>
        <end position="21"/>
    </location>
</feature>
<organism evidence="2 3">
    <name type="scientific">Imperialibacter roseus</name>
    <dbReference type="NCBI Taxonomy" id="1324217"/>
    <lineage>
        <taxon>Bacteria</taxon>
        <taxon>Pseudomonadati</taxon>
        <taxon>Bacteroidota</taxon>
        <taxon>Cytophagia</taxon>
        <taxon>Cytophagales</taxon>
        <taxon>Flammeovirgaceae</taxon>
        <taxon>Imperialibacter</taxon>
    </lineage>
</organism>
<dbReference type="PROSITE" id="PS51257">
    <property type="entry name" value="PROKAR_LIPOPROTEIN"/>
    <property type="match status" value="1"/>
</dbReference>
<feature type="chain" id="PRO_5046212762" description="Outer membrane protein beta-barrel domain-containing protein" evidence="1">
    <location>
        <begin position="22"/>
        <end position="205"/>
    </location>
</feature>
<proteinExistence type="predicted"/>
<keyword evidence="1" id="KW-0732">Signal</keyword>
<dbReference type="RefSeq" id="WP_317488869.1">
    <property type="nucleotide sequence ID" value="NZ_CP136051.1"/>
</dbReference>
<evidence type="ECO:0008006" key="4">
    <source>
        <dbReference type="Google" id="ProtNLM"/>
    </source>
</evidence>
<dbReference type="Proteomes" id="UP001302349">
    <property type="component" value="Chromosome"/>
</dbReference>
<evidence type="ECO:0000313" key="3">
    <source>
        <dbReference type="Proteomes" id="UP001302349"/>
    </source>
</evidence>